<organism evidence="1 2">
    <name type="scientific">[Clostridium] clostridioforme 90A8</name>
    <dbReference type="NCBI Taxonomy" id="999408"/>
    <lineage>
        <taxon>Bacteria</taxon>
        <taxon>Bacillati</taxon>
        <taxon>Bacillota</taxon>
        <taxon>Clostridia</taxon>
        <taxon>Lachnospirales</taxon>
        <taxon>Lachnospiraceae</taxon>
        <taxon>Enterocloster</taxon>
    </lineage>
</organism>
<evidence type="ECO:0000313" key="1">
    <source>
        <dbReference type="EMBL" id="ENZ20406.1"/>
    </source>
</evidence>
<proteinExistence type="predicted"/>
<dbReference type="EMBL" id="AGYR01000001">
    <property type="protein sequence ID" value="ENZ20406.1"/>
    <property type="molecule type" value="Genomic_DNA"/>
</dbReference>
<dbReference type="RefSeq" id="WP_002593271.1">
    <property type="nucleotide sequence ID" value="NZ_KB850976.1"/>
</dbReference>
<dbReference type="PATRIC" id="fig|999408.3.peg.375"/>
<protein>
    <recommendedName>
        <fullName evidence="3">Flagellin N-methylase</fullName>
    </recommendedName>
</protein>
<accession>A0A0E2HW27</accession>
<dbReference type="Pfam" id="PF03692">
    <property type="entry name" value="CxxCxxCC"/>
    <property type="match status" value="1"/>
</dbReference>
<gene>
    <name evidence="1" type="ORF">HMPREF1090_00341</name>
</gene>
<dbReference type="InterPro" id="IPR005358">
    <property type="entry name" value="Puta_zinc/iron-chelating_dom"/>
</dbReference>
<name>A0A0E2HW27_9FIRM</name>
<evidence type="ECO:0008006" key="3">
    <source>
        <dbReference type="Google" id="ProtNLM"/>
    </source>
</evidence>
<dbReference type="PANTHER" id="PTHR35866">
    <property type="entry name" value="PUTATIVE-RELATED"/>
    <property type="match status" value="1"/>
</dbReference>
<sequence length="228" mass="26158">MEREVSLEEISDGKLYGTNDMVRADSGGCEGCFACCRGMGSSIILDPLDMFRLTVNLGMTQEQLLAGPLELNVVDGIILPNIRMTGRDEACSFLNSEGRCGIHPCRPGFCRLFPLGRLYENRSFRYFLQVHECPRENRSKVKVRKWIDTPDVKEYEKFVNDWHYFLKDLGTGLEKNGNPDIRKTVDMYVLNQFYITPYNSGEGFYPQFYRRMTEASAFAGRFGIKTTF</sequence>
<dbReference type="AlphaFoldDB" id="A0A0E2HW27"/>
<dbReference type="Proteomes" id="UP000013085">
    <property type="component" value="Unassembled WGS sequence"/>
</dbReference>
<comment type="caution">
    <text evidence="1">The sequence shown here is derived from an EMBL/GenBank/DDBJ whole genome shotgun (WGS) entry which is preliminary data.</text>
</comment>
<dbReference type="PANTHER" id="PTHR35866:SF1">
    <property type="entry name" value="YKGJ FAMILY CYSTEINE CLUSTER PROTEIN"/>
    <property type="match status" value="1"/>
</dbReference>
<evidence type="ECO:0000313" key="2">
    <source>
        <dbReference type="Proteomes" id="UP000013085"/>
    </source>
</evidence>
<reference evidence="1 2" key="1">
    <citation type="submission" date="2013-01" db="EMBL/GenBank/DDBJ databases">
        <title>The Genome Sequence of Clostridium clostridioforme 90A8.</title>
        <authorList>
            <consortium name="The Broad Institute Genome Sequencing Platform"/>
            <person name="Earl A."/>
            <person name="Ward D."/>
            <person name="Feldgarden M."/>
            <person name="Gevers D."/>
            <person name="Courvalin P."/>
            <person name="Lambert T."/>
            <person name="Walker B."/>
            <person name="Young S.K."/>
            <person name="Zeng Q."/>
            <person name="Gargeya S."/>
            <person name="Fitzgerald M."/>
            <person name="Haas B."/>
            <person name="Abouelleil A."/>
            <person name="Alvarado L."/>
            <person name="Arachchi H.M."/>
            <person name="Berlin A.M."/>
            <person name="Chapman S.B."/>
            <person name="Dewar J."/>
            <person name="Goldberg J."/>
            <person name="Griggs A."/>
            <person name="Gujja S."/>
            <person name="Hansen M."/>
            <person name="Howarth C."/>
            <person name="Imamovic A."/>
            <person name="Larimer J."/>
            <person name="McCowan C."/>
            <person name="Murphy C."/>
            <person name="Neiman D."/>
            <person name="Pearson M."/>
            <person name="Priest M."/>
            <person name="Roberts A."/>
            <person name="Saif S."/>
            <person name="Shea T."/>
            <person name="Sisk P."/>
            <person name="Sykes S."/>
            <person name="Wortman J."/>
            <person name="Nusbaum C."/>
            <person name="Birren B."/>
        </authorList>
    </citation>
    <scope>NUCLEOTIDE SEQUENCE [LARGE SCALE GENOMIC DNA]</scope>
    <source>
        <strain evidence="1 2">90A8</strain>
    </source>
</reference>
<dbReference type="HOGENOM" id="CLU_1213101_0_0_9"/>